<dbReference type="KEGG" id="gso:PH603_07530"/>
<evidence type="ECO:0000256" key="1">
    <source>
        <dbReference type="SAM" id="Phobius"/>
    </source>
</evidence>
<keyword evidence="1" id="KW-0472">Membrane</keyword>
<proteinExistence type="predicted"/>
<name>A0AAE9XUX4_9PROT</name>
<accession>A0AAE9XUX4</accession>
<dbReference type="EMBL" id="CP116805">
    <property type="protein sequence ID" value="WCL55611.1"/>
    <property type="molecule type" value="Genomic_DNA"/>
</dbReference>
<dbReference type="Proteomes" id="UP001217500">
    <property type="component" value="Chromosome"/>
</dbReference>
<feature type="transmembrane region" description="Helical" evidence="1">
    <location>
        <begin position="602"/>
        <end position="620"/>
    </location>
</feature>
<evidence type="ECO:0000313" key="2">
    <source>
        <dbReference type="EMBL" id="WCL55611.1"/>
    </source>
</evidence>
<organism evidence="2 3">
    <name type="scientific">Gimibacter soli</name>
    <dbReference type="NCBI Taxonomy" id="3024400"/>
    <lineage>
        <taxon>Bacteria</taxon>
        <taxon>Pseudomonadati</taxon>
        <taxon>Pseudomonadota</taxon>
        <taxon>Alphaproteobacteria</taxon>
        <taxon>Kordiimonadales</taxon>
        <taxon>Temperatibacteraceae</taxon>
        <taxon>Gimibacter</taxon>
    </lineage>
</organism>
<dbReference type="AlphaFoldDB" id="A0AAE9XUX4"/>
<gene>
    <name evidence="2" type="ORF">PH603_07530</name>
</gene>
<protein>
    <submittedName>
        <fullName evidence="2">Uncharacterized protein</fullName>
    </submittedName>
</protein>
<dbReference type="RefSeq" id="WP_289505451.1">
    <property type="nucleotide sequence ID" value="NZ_CP116805.1"/>
</dbReference>
<keyword evidence="3" id="KW-1185">Reference proteome</keyword>
<keyword evidence="1" id="KW-1133">Transmembrane helix</keyword>
<keyword evidence="1" id="KW-0812">Transmembrane</keyword>
<reference evidence="2" key="1">
    <citation type="submission" date="2023-01" db="EMBL/GenBank/DDBJ databases">
        <title>The genome sequence of Kordiimonadaceae bacterium 6D33.</title>
        <authorList>
            <person name="Liu Y."/>
        </authorList>
    </citation>
    <scope>NUCLEOTIDE SEQUENCE</scope>
    <source>
        <strain evidence="2">6D33</strain>
    </source>
</reference>
<evidence type="ECO:0000313" key="3">
    <source>
        <dbReference type="Proteomes" id="UP001217500"/>
    </source>
</evidence>
<sequence length="688" mass="76050">MSQHKNSSIYSLALVADAMANSGDYISGFVELLSDYANDHAEKYFEAASVRSYFDAELGIEISEEIATFLISRLVKAGMLSTTRIGGGGTVSYKWVGRAKNTSLDAIQGELEGEISRLLKAFMSFVERNFAEFSMPDEDRALEGLTKVLASIGSQVEVGEANSGSLEEDSDPESQRLTYLAGRFIADLADANLELFEFSIKLTGAAMLAEALADMRNPGARHSSLAGRTFILDAPVVIDALGLAGHLEKENSKFVLDRLRALKATVGVLEHSVDEIAEILKMVLSAQSFERRGSIGNALRTGQVREPELRAVQMDPEAAIKDLGISIFKTENVTPNSVKYFDESHENELMNDLLGGGGWSNPVAAERDSRSVAYVMRRRMGKRVVDALEATYLFITNNVTLRNRTHRFCTSSGLFSDRHAGPIIMRRRMATLLWLNDGNATIKELSRRQILLNCDRVVRASPALIQKMQYWLKNLNGGKADHFAALLLKPRSAQVMSDLTLNDASIVTSGNAEELLAAMEAELEKKYEESAADKMLQQSLVHGAIVSDLVKGQEELKGSNLSLEREVLTAKESATAENKMRKATALRSANIVYSSSVRKFDAFMKLSALMFVFISVLPVYFAFLNVWYAIISALISLFTIRFSYDAIRKYFMEHALSNAKKHLSTIGAGEFNVELKIDSGTQKLEWRK</sequence>